<gene>
    <name evidence="1" type="ORF">OE88DRAFT_1667732</name>
</gene>
<name>A0A5C3MQN7_9AGAM</name>
<evidence type="ECO:0000313" key="1">
    <source>
        <dbReference type="EMBL" id="TFK46388.1"/>
    </source>
</evidence>
<sequence>MPGCPSSLDSRHWTRHWTRAYFYDHPGLQGKAPEAYADRRFDKPKVYCMKCFDKKVGELIADANGSRSMDDITRVGQSSLL</sequence>
<dbReference type="STRING" id="5364.A0A5C3MQN7"/>
<reference evidence="1 2" key="1">
    <citation type="journal article" date="2019" name="Nat. Ecol. Evol.">
        <title>Megaphylogeny resolves global patterns of mushroom evolution.</title>
        <authorList>
            <person name="Varga T."/>
            <person name="Krizsan K."/>
            <person name="Foldi C."/>
            <person name="Dima B."/>
            <person name="Sanchez-Garcia M."/>
            <person name="Sanchez-Ramirez S."/>
            <person name="Szollosi G.J."/>
            <person name="Szarkandi J.G."/>
            <person name="Papp V."/>
            <person name="Albert L."/>
            <person name="Andreopoulos W."/>
            <person name="Angelini C."/>
            <person name="Antonin V."/>
            <person name="Barry K.W."/>
            <person name="Bougher N.L."/>
            <person name="Buchanan P."/>
            <person name="Buyck B."/>
            <person name="Bense V."/>
            <person name="Catcheside P."/>
            <person name="Chovatia M."/>
            <person name="Cooper J."/>
            <person name="Damon W."/>
            <person name="Desjardin D."/>
            <person name="Finy P."/>
            <person name="Geml J."/>
            <person name="Haridas S."/>
            <person name="Hughes K."/>
            <person name="Justo A."/>
            <person name="Karasinski D."/>
            <person name="Kautmanova I."/>
            <person name="Kiss B."/>
            <person name="Kocsube S."/>
            <person name="Kotiranta H."/>
            <person name="LaButti K.M."/>
            <person name="Lechner B.E."/>
            <person name="Liimatainen K."/>
            <person name="Lipzen A."/>
            <person name="Lukacs Z."/>
            <person name="Mihaltcheva S."/>
            <person name="Morgado L.N."/>
            <person name="Niskanen T."/>
            <person name="Noordeloos M.E."/>
            <person name="Ohm R.A."/>
            <person name="Ortiz-Santana B."/>
            <person name="Ovrebo C."/>
            <person name="Racz N."/>
            <person name="Riley R."/>
            <person name="Savchenko A."/>
            <person name="Shiryaev A."/>
            <person name="Soop K."/>
            <person name="Spirin V."/>
            <person name="Szebenyi C."/>
            <person name="Tomsovsky M."/>
            <person name="Tulloss R.E."/>
            <person name="Uehling J."/>
            <person name="Grigoriev I.V."/>
            <person name="Vagvolgyi C."/>
            <person name="Papp T."/>
            <person name="Martin F.M."/>
            <person name="Miettinen O."/>
            <person name="Hibbett D.S."/>
            <person name="Nagy L.G."/>
        </authorList>
    </citation>
    <scope>NUCLEOTIDE SEQUENCE [LARGE SCALE GENOMIC DNA]</scope>
    <source>
        <strain evidence="1 2">OMC1185</strain>
    </source>
</reference>
<evidence type="ECO:0000313" key="2">
    <source>
        <dbReference type="Proteomes" id="UP000305948"/>
    </source>
</evidence>
<protein>
    <submittedName>
        <fullName evidence="1">Uncharacterized protein</fullName>
    </submittedName>
</protein>
<organism evidence="1 2">
    <name type="scientific">Heliocybe sulcata</name>
    <dbReference type="NCBI Taxonomy" id="5364"/>
    <lineage>
        <taxon>Eukaryota</taxon>
        <taxon>Fungi</taxon>
        <taxon>Dikarya</taxon>
        <taxon>Basidiomycota</taxon>
        <taxon>Agaricomycotina</taxon>
        <taxon>Agaricomycetes</taxon>
        <taxon>Gloeophyllales</taxon>
        <taxon>Gloeophyllaceae</taxon>
        <taxon>Heliocybe</taxon>
    </lineage>
</organism>
<dbReference type="Proteomes" id="UP000305948">
    <property type="component" value="Unassembled WGS sequence"/>
</dbReference>
<dbReference type="AlphaFoldDB" id="A0A5C3MQN7"/>
<proteinExistence type="predicted"/>
<keyword evidence="2" id="KW-1185">Reference proteome</keyword>
<dbReference type="EMBL" id="ML213530">
    <property type="protein sequence ID" value="TFK46388.1"/>
    <property type="molecule type" value="Genomic_DNA"/>
</dbReference>
<accession>A0A5C3MQN7</accession>
<dbReference type="OrthoDB" id="2756737at2759"/>